<keyword evidence="5" id="KW-1185">Reference proteome</keyword>
<keyword evidence="2" id="KW-0378">Hydrolase</keyword>
<evidence type="ECO:0000256" key="2">
    <source>
        <dbReference type="ARBA" id="ARBA00022801"/>
    </source>
</evidence>
<evidence type="ECO:0000313" key="5">
    <source>
        <dbReference type="Proteomes" id="UP000622638"/>
    </source>
</evidence>
<dbReference type="EMBL" id="BMKG01000045">
    <property type="protein sequence ID" value="GGC24976.1"/>
    <property type="molecule type" value="Genomic_DNA"/>
</dbReference>
<sequence>MLRRLAAPQQAQARLICFPCAGAAASFYLPWRGLLGDRIALWAVQPPGREDRVAAGPVHCWESLTGEVVDAIRAMDDGLPTFLLGHSMGALLAFEVAHALARDARTAPLHLFVSGHSAPELRNERATHLLPDAELVEVLRRYEGTDPALFANRELLELFLPVIRADLALDAAYRCAPRRPLAVPFTAFAGADDFVAPPASVQGWRRHTSDRFALRVFPGGHFFIRNQLGPIADAVATHIHGALALRSNATVTH</sequence>
<gene>
    <name evidence="4" type="ORF">GCM10011572_52980</name>
</gene>
<evidence type="ECO:0000259" key="3">
    <source>
        <dbReference type="SMART" id="SM00824"/>
    </source>
</evidence>
<dbReference type="PANTHER" id="PTHR11487:SF0">
    <property type="entry name" value="S-ACYL FATTY ACID SYNTHASE THIOESTERASE, MEDIUM CHAIN"/>
    <property type="match status" value="1"/>
</dbReference>
<dbReference type="Pfam" id="PF00975">
    <property type="entry name" value="Thioesterase"/>
    <property type="match status" value="1"/>
</dbReference>
<dbReference type="Gene3D" id="3.40.50.1820">
    <property type="entry name" value="alpha/beta hydrolase"/>
    <property type="match status" value="1"/>
</dbReference>
<dbReference type="InterPro" id="IPR012223">
    <property type="entry name" value="TEII"/>
</dbReference>
<dbReference type="InterPro" id="IPR029058">
    <property type="entry name" value="AB_hydrolase_fold"/>
</dbReference>
<accession>A0ABQ1LIB4</accession>
<evidence type="ECO:0000313" key="4">
    <source>
        <dbReference type="EMBL" id="GGC24976.1"/>
    </source>
</evidence>
<dbReference type="Proteomes" id="UP000622638">
    <property type="component" value="Unassembled WGS sequence"/>
</dbReference>
<evidence type="ECO:0000256" key="1">
    <source>
        <dbReference type="ARBA" id="ARBA00007169"/>
    </source>
</evidence>
<organism evidence="4 5">
    <name type="scientific">Pseudoduganella buxea</name>
    <dbReference type="NCBI Taxonomy" id="1949069"/>
    <lineage>
        <taxon>Bacteria</taxon>
        <taxon>Pseudomonadati</taxon>
        <taxon>Pseudomonadota</taxon>
        <taxon>Betaproteobacteria</taxon>
        <taxon>Burkholderiales</taxon>
        <taxon>Oxalobacteraceae</taxon>
        <taxon>Telluria group</taxon>
        <taxon>Pseudoduganella</taxon>
    </lineage>
</organism>
<dbReference type="InterPro" id="IPR020802">
    <property type="entry name" value="TesA-like"/>
</dbReference>
<dbReference type="PANTHER" id="PTHR11487">
    <property type="entry name" value="THIOESTERASE"/>
    <property type="match status" value="1"/>
</dbReference>
<name>A0ABQ1LIB4_9BURK</name>
<comment type="similarity">
    <text evidence="1">Belongs to the thioesterase family.</text>
</comment>
<protein>
    <submittedName>
        <fullName evidence="4">Thioesterase</fullName>
    </submittedName>
</protein>
<reference evidence="5" key="1">
    <citation type="journal article" date="2019" name="Int. J. Syst. Evol. Microbiol.">
        <title>The Global Catalogue of Microorganisms (GCM) 10K type strain sequencing project: providing services to taxonomists for standard genome sequencing and annotation.</title>
        <authorList>
            <consortium name="The Broad Institute Genomics Platform"/>
            <consortium name="The Broad Institute Genome Sequencing Center for Infectious Disease"/>
            <person name="Wu L."/>
            <person name="Ma J."/>
        </authorList>
    </citation>
    <scope>NUCLEOTIDE SEQUENCE [LARGE SCALE GENOMIC DNA]</scope>
    <source>
        <strain evidence="5">CGMCC 1.15931</strain>
    </source>
</reference>
<dbReference type="InterPro" id="IPR001031">
    <property type="entry name" value="Thioesterase"/>
</dbReference>
<comment type="caution">
    <text evidence="4">The sequence shown here is derived from an EMBL/GenBank/DDBJ whole genome shotgun (WGS) entry which is preliminary data.</text>
</comment>
<dbReference type="SMART" id="SM00824">
    <property type="entry name" value="PKS_TE"/>
    <property type="match status" value="1"/>
</dbReference>
<feature type="domain" description="Thioesterase TesA-like" evidence="3">
    <location>
        <begin position="16"/>
        <end position="239"/>
    </location>
</feature>
<dbReference type="SUPFAM" id="SSF53474">
    <property type="entry name" value="alpha/beta-Hydrolases"/>
    <property type="match status" value="1"/>
</dbReference>
<proteinExistence type="inferred from homology"/>